<feature type="transmembrane region" description="Helical" evidence="6">
    <location>
        <begin position="128"/>
        <end position="153"/>
    </location>
</feature>
<keyword evidence="8" id="KW-1185">Reference proteome</keyword>
<sequence length="216" mass="24319">MPCRAVPCRAPSVAAASRAALLSNAPSNPHRIYSNIPVQAMSLNDQVMYYVSQFDKELSRFPWAIELERKTKVPKTYLFGGAGGVLAILIFFNVWGNLLTNLIGFVYPAYASFKAIESSNKEDDVQWLTYWVVFGLLNVLEFFTDILLFWIPFYYTCKTALILYLLLPQFQGAAFLYQKFIRPTLLKGQGNIDSSFSKIKAKAQQAANDSLNGKSE</sequence>
<dbReference type="Proteomes" id="UP000317494">
    <property type="component" value="Unassembled WGS sequence"/>
</dbReference>
<name>A0A507CTD6_9FUNG</name>
<dbReference type="VEuPathDB" id="FungiDB:SeMB42_g05174"/>
<comment type="caution">
    <text evidence="7">The sequence shown here is derived from an EMBL/GenBank/DDBJ whole genome shotgun (WGS) entry which is preliminary data.</text>
</comment>
<keyword evidence="3 6" id="KW-0812">Transmembrane</keyword>
<accession>A0A507CTD6</accession>
<dbReference type="PANTHER" id="PTHR12300:SF161">
    <property type="entry name" value="RECEPTOR EXPRESSION-ENHANCING PROTEIN"/>
    <property type="match status" value="1"/>
</dbReference>
<gene>
    <name evidence="7" type="ORF">SeMB42_g05174</name>
</gene>
<dbReference type="Pfam" id="PF03134">
    <property type="entry name" value="TB2_DP1_HVA22"/>
    <property type="match status" value="1"/>
</dbReference>
<evidence type="ECO:0000313" key="8">
    <source>
        <dbReference type="Proteomes" id="UP000317494"/>
    </source>
</evidence>
<reference evidence="7 8" key="1">
    <citation type="journal article" date="2019" name="Sci. Rep.">
        <title>Comparative genomics of chytrid fungi reveal insights into the obligate biotrophic and pathogenic lifestyle of Synchytrium endobioticum.</title>
        <authorList>
            <person name="van de Vossenberg B.T.L.H."/>
            <person name="Warris S."/>
            <person name="Nguyen H.D.T."/>
            <person name="van Gent-Pelzer M.P.E."/>
            <person name="Joly D.L."/>
            <person name="van de Geest H.C."/>
            <person name="Bonants P.J.M."/>
            <person name="Smith D.S."/>
            <person name="Levesque C.A."/>
            <person name="van der Lee T.A.J."/>
        </authorList>
    </citation>
    <scope>NUCLEOTIDE SEQUENCE [LARGE SCALE GENOMIC DNA]</scope>
    <source>
        <strain evidence="7 8">MB42</strain>
    </source>
</reference>
<dbReference type="GO" id="GO:0016020">
    <property type="term" value="C:membrane"/>
    <property type="evidence" value="ECO:0007669"/>
    <property type="project" value="UniProtKB-SubCell"/>
</dbReference>
<dbReference type="EMBL" id="QEAN01000236">
    <property type="protein sequence ID" value="TPX42330.1"/>
    <property type="molecule type" value="Genomic_DNA"/>
</dbReference>
<evidence type="ECO:0000256" key="6">
    <source>
        <dbReference type="RuleBase" id="RU362006"/>
    </source>
</evidence>
<evidence type="ECO:0000313" key="7">
    <source>
        <dbReference type="EMBL" id="TPX42330.1"/>
    </source>
</evidence>
<dbReference type="InterPro" id="IPR004345">
    <property type="entry name" value="TB2_DP1_HVA22"/>
</dbReference>
<comment type="similarity">
    <text evidence="2 6">Belongs to the DP1 family.</text>
</comment>
<evidence type="ECO:0000256" key="3">
    <source>
        <dbReference type="ARBA" id="ARBA00022692"/>
    </source>
</evidence>
<evidence type="ECO:0000256" key="5">
    <source>
        <dbReference type="ARBA" id="ARBA00023136"/>
    </source>
</evidence>
<protein>
    <recommendedName>
        <fullName evidence="6">Protein YOP1</fullName>
    </recommendedName>
</protein>
<dbReference type="STRING" id="286115.A0A507CTD6"/>
<evidence type="ECO:0000256" key="2">
    <source>
        <dbReference type="ARBA" id="ARBA00008573"/>
    </source>
</evidence>
<feature type="transmembrane region" description="Helical" evidence="6">
    <location>
        <begin position="76"/>
        <end position="92"/>
    </location>
</feature>
<evidence type="ECO:0000256" key="4">
    <source>
        <dbReference type="ARBA" id="ARBA00022989"/>
    </source>
</evidence>
<comment type="caution">
    <text evidence="6">Lacks conserved residue(s) required for the propagation of feature annotation.</text>
</comment>
<dbReference type="AlphaFoldDB" id="A0A507CTD6"/>
<organism evidence="7 8">
    <name type="scientific">Synchytrium endobioticum</name>
    <dbReference type="NCBI Taxonomy" id="286115"/>
    <lineage>
        <taxon>Eukaryota</taxon>
        <taxon>Fungi</taxon>
        <taxon>Fungi incertae sedis</taxon>
        <taxon>Chytridiomycota</taxon>
        <taxon>Chytridiomycota incertae sedis</taxon>
        <taxon>Chytridiomycetes</taxon>
        <taxon>Synchytriales</taxon>
        <taxon>Synchytriaceae</taxon>
        <taxon>Synchytrium</taxon>
    </lineage>
</organism>
<comment type="subcellular location">
    <subcellularLocation>
        <location evidence="1 6">Membrane</location>
        <topology evidence="1 6">Multi-pass membrane protein</topology>
    </subcellularLocation>
</comment>
<proteinExistence type="inferred from homology"/>
<keyword evidence="4 6" id="KW-1133">Transmembrane helix</keyword>
<keyword evidence="5 6" id="KW-0472">Membrane</keyword>
<evidence type="ECO:0000256" key="1">
    <source>
        <dbReference type="ARBA" id="ARBA00004141"/>
    </source>
</evidence>
<dbReference type="PANTHER" id="PTHR12300">
    <property type="entry name" value="HVA22-LIKE PROTEINS"/>
    <property type="match status" value="1"/>
</dbReference>
<feature type="transmembrane region" description="Helical" evidence="6">
    <location>
        <begin position="159"/>
        <end position="177"/>
    </location>
</feature>